<feature type="region of interest" description="Disordered" evidence="1">
    <location>
        <begin position="24"/>
        <end position="78"/>
    </location>
</feature>
<reference evidence="2" key="2">
    <citation type="submission" date="2025-08" db="UniProtKB">
        <authorList>
            <consortium name="Ensembl"/>
        </authorList>
    </citation>
    <scope>IDENTIFICATION</scope>
</reference>
<proteinExistence type="predicted"/>
<dbReference type="Ensembl" id="ENSLOCT00000006146.1">
    <property type="protein sequence ID" value="ENSLOCP00000006138.1"/>
    <property type="gene ID" value="ENSLOCG00000005096.1"/>
</dbReference>
<evidence type="ECO:0000313" key="3">
    <source>
        <dbReference type="Proteomes" id="UP000018468"/>
    </source>
</evidence>
<sequence>ASGCLNDRLLLEVLRGILHCAQPAPSKAQPLKTLSGHPERRGLGASAMNTQRPACQRVLQSAPGQPQTKHCPQVSSRS</sequence>
<dbReference type="HOGENOM" id="CLU_2628278_0_0_1"/>
<accession>W5MCM9</accession>
<reference evidence="3" key="1">
    <citation type="submission" date="2011-12" db="EMBL/GenBank/DDBJ databases">
        <title>The Draft Genome of Lepisosteus oculatus.</title>
        <authorList>
            <consortium name="The Broad Institute Genome Assembly &amp; Analysis Group"/>
            <consortium name="Computational R&amp;D Group"/>
            <consortium name="and Sequencing Platform"/>
            <person name="Di Palma F."/>
            <person name="Alfoldi J."/>
            <person name="Johnson J."/>
            <person name="Berlin A."/>
            <person name="Gnerre S."/>
            <person name="Jaffe D."/>
            <person name="MacCallum I."/>
            <person name="Young S."/>
            <person name="Walker B.J."/>
            <person name="Lander E.S."/>
            <person name="Lindblad-Toh K."/>
        </authorList>
    </citation>
    <scope>NUCLEOTIDE SEQUENCE [LARGE SCALE GENOMIC DNA]</scope>
</reference>
<feature type="compositionally biased region" description="Polar residues" evidence="1">
    <location>
        <begin position="47"/>
        <end position="78"/>
    </location>
</feature>
<protein>
    <submittedName>
        <fullName evidence="2">Uncharacterized protein</fullName>
    </submittedName>
</protein>
<dbReference type="InParanoid" id="W5MCM9"/>
<keyword evidence="3" id="KW-1185">Reference proteome</keyword>
<organism evidence="2 3">
    <name type="scientific">Lepisosteus oculatus</name>
    <name type="common">Spotted gar</name>
    <dbReference type="NCBI Taxonomy" id="7918"/>
    <lineage>
        <taxon>Eukaryota</taxon>
        <taxon>Metazoa</taxon>
        <taxon>Chordata</taxon>
        <taxon>Craniata</taxon>
        <taxon>Vertebrata</taxon>
        <taxon>Euteleostomi</taxon>
        <taxon>Actinopterygii</taxon>
        <taxon>Neopterygii</taxon>
        <taxon>Holostei</taxon>
        <taxon>Semionotiformes</taxon>
        <taxon>Lepisosteidae</taxon>
        <taxon>Lepisosteus</taxon>
    </lineage>
</organism>
<name>W5MCM9_LEPOC</name>
<dbReference type="AlphaFoldDB" id="W5MCM9"/>
<dbReference type="Proteomes" id="UP000018468">
    <property type="component" value="Linkage group LG4"/>
</dbReference>
<evidence type="ECO:0000256" key="1">
    <source>
        <dbReference type="SAM" id="MobiDB-lite"/>
    </source>
</evidence>
<evidence type="ECO:0000313" key="2">
    <source>
        <dbReference type="Ensembl" id="ENSLOCP00000006138.1"/>
    </source>
</evidence>
<reference evidence="2" key="3">
    <citation type="submission" date="2025-09" db="UniProtKB">
        <authorList>
            <consortium name="Ensembl"/>
        </authorList>
    </citation>
    <scope>IDENTIFICATION</scope>
</reference>
<dbReference type="EMBL" id="AHAT01018740">
    <property type="status" value="NOT_ANNOTATED_CDS"/>
    <property type="molecule type" value="Genomic_DNA"/>
</dbReference>
<dbReference type="Bgee" id="ENSLOCG00000005096">
    <property type="expression patterns" value="Expressed in testis and 1 other cell type or tissue"/>
</dbReference>